<keyword evidence="2" id="KW-1185">Reference proteome</keyword>
<accession>A0A2S4UHU6</accession>
<proteinExistence type="predicted"/>
<dbReference type="EMBL" id="PKSL01000285">
    <property type="protein sequence ID" value="POV96771.1"/>
    <property type="molecule type" value="Genomic_DNA"/>
</dbReference>
<sequence length="869" mass="98202">MCISMACSASQESKRSESPKPLQYNMNPKYSFLGHSAFCYFTWGVALAYPALPGSGVEGLFGFEHESGQGDLFEVYNRGKTLNRKRPPESQHAPSHMFVGAHVTDVDGYHGCQGVPIHTLFPAPEKPKRQKAGSEAYQGTCSMSGFDSAQANYFIQTLMPPGVQDGIQVCMDNMGVYQESFPWEIHENPHHERLVFGIEDTNFPPLSPSIDGASSLEEYWLSGVNFELGGTDPNVRIPTNQLAFNTFSTIGVDDAGGDPTAFNTFSNVCVGVAGGDPINHTDHTRSQHLPQFPDPCKGKSSLPQASCQDFTSAKITHEAVNSRASCLKENLEHWKPNTVDGIQNGIQEVEGRVNLTQLPSESDKEIDKFLRKISLLRRKIDMSDQFLEGFIGKLKIELGEVFKFQSNWKGESKNFSLEGSSKLRIYHNKTINLYLIRVINNSQPKTSPEGSPGIQAKEILFYLLVKLIEWLLLINKLVLTEIIKGDMSFQDEYTYHKKLVDWLLDQTFNPGDSILPVLGATTTIQEKKMGPIQIILSIYLSGSLKSNQALGTSIDIIRFYYENIQTVDLKGVRNLDKNQISEKSLKRLIYQAIQSRLVIDDPVLRRESASSQLGNFKIHPLSSFPISMRPKDLRILYKVKLNKQEEDIINHLDIFMKGSKINHNAQNLESEKLPVSLRKLVYDAEKNQSEGYAMVTMSRKAAFGKPGLLSLIHRLMVYLKACHIGLEENFKQNQSYEEVLNNRLKFYEWFGDLLFKNKENMLPMFGDFIVKDRNYLTDPPSSSDYSEIQVLLINYFGGLLENEEIIRLALSLIGYFNSLKDQKNQVSKISTQDKKDYWNTVIEILESKFENKGHHSLKFFFEENNGSCA</sequence>
<reference evidence="1" key="1">
    <citation type="submission" date="2017-12" db="EMBL/GenBank/DDBJ databases">
        <title>Gene loss provides genomic basis for host adaptation in cereal stripe rust fungi.</title>
        <authorList>
            <person name="Xia C."/>
        </authorList>
    </citation>
    <scope>NUCLEOTIDE SEQUENCE [LARGE SCALE GENOMIC DNA]</scope>
    <source>
        <strain evidence="1">93-210</strain>
    </source>
</reference>
<evidence type="ECO:0000313" key="1">
    <source>
        <dbReference type="EMBL" id="POV96771.1"/>
    </source>
</evidence>
<name>A0A2S4UHU6_9BASI</name>
<comment type="caution">
    <text evidence="1">The sequence shown here is derived from an EMBL/GenBank/DDBJ whole genome shotgun (WGS) entry which is preliminary data.</text>
</comment>
<dbReference type="AlphaFoldDB" id="A0A2S4UHU6"/>
<dbReference type="VEuPathDB" id="FungiDB:PSTT_15460"/>
<evidence type="ECO:0000313" key="2">
    <source>
        <dbReference type="Proteomes" id="UP000239156"/>
    </source>
</evidence>
<protein>
    <submittedName>
        <fullName evidence="1">Uncharacterized protein</fullName>
    </submittedName>
</protein>
<dbReference type="Proteomes" id="UP000239156">
    <property type="component" value="Unassembled WGS sequence"/>
</dbReference>
<gene>
    <name evidence="1" type="ORF">PSTT_15460</name>
</gene>
<dbReference type="VEuPathDB" id="FungiDB:PSHT_03065"/>
<organism evidence="1 2">
    <name type="scientific">Puccinia striiformis</name>
    <dbReference type="NCBI Taxonomy" id="27350"/>
    <lineage>
        <taxon>Eukaryota</taxon>
        <taxon>Fungi</taxon>
        <taxon>Dikarya</taxon>
        <taxon>Basidiomycota</taxon>
        <taxon>Pucciniomycotina</taxon>
        <taxon>Pucciniomycetes</taxon>
        <taxon>Pucciniales</taxon>
        <taxon>Pucciniaceae</taxon>
        <taxon>Puccinia</taxon>
    </lineage>
</organism>